<dbReference type="SUPFAM" id="SSF55729">
    <property type="entry name" value="Acyl-CoA N-acyltransferases (Nat)"/>
    <property type="match status" value="1"/>
</dbReference>
<gene>
    <name evidence="2" type="ORF">HAX54_031591</name>
</gene>
<accession>A0ABS8RLQ5</accession>
<dbReference type="PANTHER" id="PTHR46067">
    <property type="entry name" value="ACYL-COA N-ACYLTRANSFERASES (NAT) SUPERFAMILY PROTEIN"/>
    <property type="match status" value="1"/>
</dbReference>
<dbReference type="EMBL" id="JACEIK010000040">
    <property type="protein sequence ID" value="MCD7447562.1"/>
    <property type="molecule type" value="Genomic_DNA"/>
</dbReference>
<dbReference type="Proteomes" id="UP000823775">
    <property type="component" value="Unassembled WGS sequence"/>
</dbReference>
<dbReference type="Pfam" id="PF13302">
    <property type="entry name" value="Acetyltransf_3"/>
    <property type="match status" value="1"/>
</dbReference>
<protein>
    <recommendedName>
        <fullName evidence="1">N-acetyltransferase domain-containing protein</fullName>
    </recommendedName>
</protein>
<comment type="caution">
    <text evidence="2">The sequence shown here is derived from an EMBL/GenBank/DDBJ whole genome shotgun (WGS) entry which is preliminary data.</text>
</comment>
<dbReference type="InterPro" id="IPR000182">
    <property type="entry name" value="GNAT_dom"/>
</dbReference>
<organism evidence="2 3">
    <name type="scientific">Datura stramonium</name>
    <name type="common">Jimsonweed</name>
    <name type="synonym">Common thornapple</name>
    <dbReference type="NCBI Taxonomy" id="4076"/>
    <lineage>
        <taxon>Eukaryota</taxon>
        <taxon>Viridiplantae</taxon>
        <taxon>Streptophyta</taxon>
        <taxon>Embryophyta</taxon>
        <taxon>Tracheophyta</taxon>
        <taxon>Spermatophyta</taxon>
        <taxon>Magnoliopsida</taxon>
        <taxon>eudicotyledons</taxon>
        <taxon>Gunneridae</taxon>
        <taxon>Pentapetalae</taxon>
        <taxon>asterids</taxon>
        <taxon>lamiids</taxon>
        <taxon>Solanales</taxon>
        <taxon>Solanaceae</taxon>
        <taxon>Solanoideae</taxon>
        <taxon>Datureae</taxon>
        <taxon>Datura</taxon>
    </lineage>
</organism>
<evidence type="ECO:0000313" key="3">
    <source>
        <dbReference type="Proteomes" id="UP000823775"/>
    </source>
</evidence>
<name>A0ABS8RLQ5_DATST</name>
<proteinExistence type="predicted"/>
<reference evidence="2 3" key="1">
    <citation type="journal article" date="2021" name="BMC Genomics">
        <title>Datura genome reveals duplications of psychoactive alkaloid biosynthetic genes and high mutation rate following tissue culture.</title>
        <authorList>
            <person name="Rajewski A."/>
            <person name="Carter-House D."/>
            <person name="Stajich J."/>
            <person name="Litt A."/>
        </authorList>
    </citation>
    <scope>NUCLEOTIDE SEQUENCE [LARGE SCALE GENOMIC DNA]</scope>
    <source>
        <strain evidence="2">AR-01</strain>
    </source>
</reference>
<dbReference type="PANTHER" id="PTHR46067:SF27">
    <property type="entry name" value="ACYL-COA N-ACYLTRANSFERASES (NAT) SUPERFAMILY PROTEIN"/>
    <property type="match status" value="1"/>
</dbReference>
<dbReference type="Gene3D" id="3.40.630.30">
    <property type="match status" value="1"/>
</dbReference>
<keyword evidence="3" id="KW-1185">Reference proteome</keyword>
<sequence length="203" mass="23436">MLNLVFLSFFSEKSWKTSLEIDGESTEITLRPMEKSDEEDFNEWSTEYKVTRFCTVEAYIPKNDHSLKYSQYRAIPNIWFRVISMNNKAIGFISVSPNFGLDECRADLAYALAYKYWGKGIVTAAVKVVACKIFSEWPHLQRLEAMVDMENKGSQRVLEKAGFLKEGVLRKYLVKRGMPRDMVMFSLLDTDVGVSNKQVELKI</sequence>
<evidence type="ECO:0000313" key="2">
    <source>
        <dbReference type="EMBL" id="MCD7447562.1"/>
    </source>
</evidence>
<dbReference type="PROSITE" id="PS51186">
    <property type="entry name" value="GNAT"/>
    <property type="match status" value="1"/>
</dbReference>
<feature type="domain" description="N-acetyltransferase" evidence="1">
    <location>
        <begin position="28"/>
        <end position="189"/>
    </location>
</feature>
<evidence type="ECO:0000259" key="1">
    <source>
        <dbReference type="PROSITE" id="PS51186"/>
    </source>
</evidence>
<dbReference type="InterPro" id="IPR016181">
    <property type="entry name" value="Acyl_CoA_acyltransferase"/>
</dbReference>